<dbReference type="InterPro" id="IPR000504">
    <property type="entry name" value="RRM_dom"/>
</dbReference>
<reference evidence="4 5" key="1">
    <citation type="submission" date="2014-03" db="EMBL/GenBank/DDBJ databases">
        <title>The Genome Sequence of Plasmodium fragile nilgiri.</title>
        <authorList>
            <consortium name="The Broad Institute Genomics Platform"/>
            <consortium name="The Broad Institute Genome Sequencing Center for Infectious Disease"/>
            <person name="Neafsey D."/>
            <person name="Duraisingh M."/>
            <person name="Young S.K."/>
            <person name="Zeng Q."/>
            <person name="Gargeya S."/>
            <person name="Abouelleil A."/>
            <person name="Alvarado L."/>
            <person name="Chapman S.B."/>
            <person name="Gainer-Dewar J."/>
            <person name="Goldberg J."/>
            <person name="Griggs A."/>
            <person name="Gujja S."/>
            <person name="Hansen M."/>
            <person name="Howarth C."/>
            <person name="Imamovic A."/>
            <person name="Larimer J."/>
            <person name="Pearson M."/>
            <person name="Poon T.W."/>
            <person name="Priest M."/>
            <person name="Roberts A."/>
            <person name="Saif S."/>
            <person name="Shea T."/>
            <person name="Sykes S."/>
            <person name="Wortman J."/>
            <person name="Nusbaum C."/>
            <person name="Birren B."/>
        </authorList>
    </citation>
    <scope>NUCLEOTIDE SEQUENCE [LARGE SCALE GENOMIC DNA]</scope>
    <source>
        <strain evidence="5">nilgiri</strain>
    </source>
</reference>
<dbReference type="Pfam" id="PF00076">
    <property type="entry name" value="RRM_1"/>
    <property type="match status" value="1"/>
</dbReference>
<dbReference type="PANTHER" id="PTHR45735">
    <property type="entry name" value="CLEAVAGE STIMULATION FACTOR SUBUNIT 2"/>
    <property type="match status" value="1"/>
</dbReference>
<dbReference type="PROSITE" id="PS50102">
    <property type="entry name" value="RRM"/>
    <property type="match status" value="1"/>
</dbReference>
<evidence type="ECO:0000313" key="5">
    <source>
        <dbReference type="Proteomes" id="UP000054561"/>
    </source>
</evidence>
<feature type="compositionally biased region" description="Basic and acidic residues" evidence="2">
    <location>
        <begin position="160"/>
        <end position="170"/>
    </location>
</feature>
<dbReference type="PANTHER" id="PTHR45735:SF2">
    <property type="entry name" value="CLEAVAGE STIMULATION FACTOR SUBUNIT 2"/>
    <property type="match status" value="1"/>
</dbReference>
<sequence length="729" mass="80147">MANKSNYSLWIGNIPFDVTERELHEILSKVGQVVSVRIKYDVDKNISKGFAFCEYKDVETCMLALKYINGYELKGRKLRLYWANEEFKEKLASGAISGFGSGGLLSRGRANEHVGKRSGMGLPPLNKGSGKFDTPMDSNSHYNRKGKGQQLPHSTNTQRNIKDEPCHNRNSETSIYNESNMKKVLISNLIHTLTTSQIMCILSFFKKHAMENPGMMKFYFQRHKNVAYALLHCLFLMNVINEYTMAKNDLHIMISDEALVNKAERMTQMRRSGKLKIGLGGDVQDGGMKHTEGEEQEEDYSLYQRHNPSLLSHVKSNRRGKLAVENVNCDFSEDNPMGGSTYGGPASHVLNVKDNPPYVGGSAGGKTKPKRGGGTTTTTPGLYASTNKKLSTFGNGKGGISNGEETEEYAGREVKYGGRADQLGVNNSLYPEGNSHTGSNMKQRRKGRMMKELYASAAGSGTSQTYRSNFEQLPDGRYNDNNVGVNAGGSQLNNNNEGSEFKLNYASDYGQFDTSMGINHAVRVGGGDMNNLVGHADRRYNVSRGGGSDVGNDEGGLTGLNKCKGGERVVHPFDKASTERSELDMRSDMQDMVSDVNGQGKPPYSVNYVEVDGRSGNSNGLIYAEKKKKPNRQGVYGSSGSYVGRGVEGDVSVGSAMQGPPNESVLSDPTYANVELPDDELVNEVVKNRDILNNILKSRVEDMKSWSTEQRVQVLSIQKALQLKGYALH</sequence>
<accession>A0A0D9QJ13</accession>
<evidence type="ECO:0000313" key="4">
    <source>
        <dbReference type="EMBL" id="KJP86782.1"/>
    </source>
</evidence>
<dbReference type="Pfam" id="PF15861">
    <property type="entry name" value="partial_CstF"/>
    <property type="match status" value="1"/>
</dbReference>
<evidence type="ECO:0000259" key="3">
    <source>
        <dbReference type="PROSITE" id="PS50102"/>
    </source>
</evidence>
<dbReference type="InterPro" id="IPR012677">
    <property type="entry name" value="Nucleotide-bd_a/b_plait_sf"/>
</dbReference>
<feature type="region of interest" description="Disordered" evidence="2">
    <location>
        <begin position="425"/>
        <end position="445"/>
    </location>
</feature>
<dbReference type="RefSeq" id="XP_012336630.1">
    <property type="nucleotide sequence ID" value="XM_012481207.1"/>
</dbReference>
<gene>
    <name evidence="4" type="ORF">AK88_03596</name>
</gene>
<dbReference type="SUPFAM" id="SSF54928">
    <property type="entry name" value="RNA-binding domain, RBD"/>
    <property type="match status" value="1"/>
</dbReference>
<feature type="region of interest" description="Disordered" evidence="2">
    <location>
        <begin position="115"/>
        <end position="170"/>
    </location>
</feature>
<dbReference type="AlphaFoldDB" id="A0A0D9QJ13"/>
<dbReference type="Gene3D" id="3.30.70.330">
    <property type="match status" value="1"/>
</dbReference>
<dbReference type="Proteomes" id="UP000054561">
    <property type="component" value="Unassembled WGS sequence"/>
</dbReference>
<dbReference type="EMBL" id="KQ001686">
    <property type="protein sequence ID" value="KJP86782.1"/>
    <property type="molecule type" value="Genomic_DNA"/>
</dbReference>
<dbReference type="GeneID" id="24268910"/>
<name>A0A0D9QJ13_PLAFR</name>
<dbReference type="InterPro" id="IPR035979">
    <property type="entry name" value="RBD_domain_sf"/>
</dbReference>
<evidence type="ECO:0000256" key="2">
    <source>
        <dbReference type="SAM" id="MobiDB-lite"/>
    </source>
</evidence>
<dbReference type="GO" id="GO:0003729">
    <property type="term" value="F:mRNA binding"/>
    <property type="evidence" value="ECO:0007669"/>
    <property type="project" value="TreeGrafter"/>
</dbReference>
<evidence type="ECO:0000256" key="1">
    <source>
        <dbReference type="PROSITE-ProRule" id="PRU00176"/>
    </source>
</evidence>
<dbReference type="OMA" id="RKLRLYW"/>
<keyword evidence="1" id="KW-0694">RNA-binding</keyword>
<dbReference type="Pfam" id="PF14327">
    <property type="entry name" value="CSTF2_hinge"/>
    <property type="match status" value="1"/>
</dbReference>
<protein>
    <recommendedName>
        <fullName evidence="3">RRM domain-containing protein</fullName>
    </recommendedName>
</protein>
<feature type="region of interest" description="Disordered" evidence="2">
    <location>
        <begin position="361"/>
        <end position="387"/>
    </location>
</feature>
<proteinExistence type="predicted"/>
<dbReference type="InterPro" id="IPR031721">
    <property type="entry name" value="Partial_CstF"/>
</dbReference>
<dbReference type="SMART" id="SM00360">
    <property type="entry name" value="RRM"/>
    <property type="match status" value="1"/>
</dbReference>
<organism evidence="4 5">
    <name type="scientific">Plasmodium fragile</name>
    <dbReference type="NCBI Taxonomy" id="5857"/>
    <lineage>
        <taxon>Eukaryota</taxon>
        <taxon>Sar</taxon>
        <taxon>Alveolata</taxon>
        <taxon>Apicomplexa</taxon>
        <taxon>Aconoidasida</taxon>
        <taxon>Haemosporida</taxon>
        <taxon>Plasmodiidae</taxon>
        <taxon>Plasmodium</taxon>
        <taxon>Plasmodium (Plasmodium)</taxon>
    </lineage>
</organism>
<keyword evidence="5" id="KW-1185">Reference proteome</keyword>
<dbReference type="OrthoDB" id="439808at2759"/>
<dbReference type="GO" id="GO:0005847">
    <property type="term" value="C:mRNA cleavage and polyadenylation specificity factor complex"/>
    <property type="evidence" value="ECO:0007669"/>
    <property type="project" value="TreeGrafter"/>
</dbReference>
<dbReference type="InterPro" id="IPR025742">
    <property type="entry name" value="CSTF2_hinge"/>
</dbReference>
<feature type="compositionally biased region" description="Polar residues" evidence="2">
    <location>
        <begin position="425"/>
        <end position="441"/>
    </location>
</feature>
<dbReference type="VEuPathDB" id="PlasmoDB:AK88_03596"/>
<feature type="domain" description="RRM" evidence="3">
    <location>
        <begin position="7"/>
        <end position="85"/>
    </location>
</feature>